<evidence type="ECO:0000313" key="2">
    <source>
        <dbReference type="EMBL" id="AZG15510.1"/>
    </source>
</evidence>
<gene>
    <name evidence="2" type="ORF">EHF44_18705</name>
</gene>
<name>A0A3G8H5Z5_9BURK</name>
<dbReference type="InterPro" id="IPR014030">
    <property type="entry name" value="Ketoacyl_synth_N"/>
</dbReference>
<dbReference type="KEGG" id="cpau:EHF44_18705"/>
<dbReference type="OrthoDB" id="9798676at2"/>
<feature type="domain" description="Beta-ketoacyl synthase-like N-terminal" evidence="1">
    <location>
        <begin position="23"/>
        <end position="248"/>
    </location>
</feature>
<dbReference type="Pfam" id="PF13723">
    <property type="entry name" value="Ketoacyl-synt_2"/>
    <property type="match status" value="1"/>
</dbReference>
<dbReference type="Proteomes" id="UP000270411">
    <property type="component" value="Chromosome 2"/>
</dbReference>
<proteinExistence type="predicted"/>
<dbReference type="EMBL" id="CP033970">
    <property type="protein sequence ID" value="AZG15510.1"/>
    <property type="molecule type" value="Genomic_DNA"/>
</dbReference>
<sequence length="251" mass="26982">MAMEFGIRAWAAIAPALHTPEAWQAWALAPWLPEGAALPALQAMAPMLRRRVNAIGKAALHPTYDVVAEPGEGAPHRPAVFASRHGDTQRAFEMLSELAAGEPLSPTAFGLSVHNAIGAMFTIDRGDASNLQAVAAGRDTVETAVVEACALLADGADEVLLVCYDAPLPEAYAEFADEPGCLYGWAWRMGRPQAGKPVFTLDIVQPRSAGDSHPVRHALPHGLDVLRFMLAGEPALPHRGERAIWRWQRHG</sequence>
<evidence type="ECO:0000313" key="3">
    <source>
        <dbReference type="Proteomes" id="UP000270411"/>
    </source>
</evidence>
<organism evidence="2 3">
    <name type="scientific">Cupriavidus pauculus</name>
    <dbReference type="NCBI Taxonomy" id="82633"/>
    <lineage>
        <taxon>Bacteria</taxon>
        <taxon>Pseudomonadati</taxon>
        <taxon>Pseudomonadota</taxon>
        <taxon>Betaproteobacteria</taxon>
        <taxon>Burkholderiales</taxon>
        <taxon>Burkholderiaceae</taxon>
        <taxon>Cupriavidus</taxon>
    </lineage>
</organism>
<accession>A0A3G8H5Z5</accession>
<reference evidence="3" key="1">
    <citation type="submission" date="2018-11" db="EMBL/GenBank/DDBJ databases">
        <title>FDA dAtabase for Regulatory Grade micrObial Sequences (FDA-ARGOS): Supporting development and validation of Infectious Disease Dx tests.</title>
        <authorList>
            <person name="Goldberg B."/>
            <person name="Campos J."/>
            <person name="Tallon L."/>
            <person name="Sadzewicz L."/>
            <person name="Zhao X."/>
            <person name="Vavikolanu K."/>
            <person name="Mehta A."/>
            <person name="Aluvathingal J."/>
            <person name="Nadendla S."/>
            <person name="Geyer C."/>
            <person name="Nandy P."/>
            <person name="Yan Y."/>
            <person name="Sichtig H."/>
        </authorList>
    </citation>
    <scope>NUCLEOTIDE SEQUENCE [LARGE SCALE GENOMIC DNA]</scope>
    <source>
        <strain evidence="3">FDAARGOS_614</strain>
    </source>
</reference>
<protein>
    <recommendedName>
        <fullName evidence="1">Beta-ketoacyl synthase-like N-terminal domain-containing protein</fullName>
    </recommendedName>
</protein>
<evidence type="ECO:0000259" key="1">
    <source>
        <dbReference type="Pfam" id="PF13723"/>
    </source>
</evidence>
<dbReference type="AlphaFoldDB" id="A0A3G8H5Z5"/>
<dbReference type="RefSeq" id="WP_124685244.1">
    <property type="nucleotide sequence ID" value="NZ_CP033970.1"/>
</dbReference>